<dbReference type="EMBL" id="CP098324">
    <property type="protein sequence ID" value="URW77396.1"/>
    <property type="molecule type" value="Genomic_DNA"/>
</dbReference>
<sequence length="62" mass="6798">MPRATVNPKLVHTLTNATAGKRLGAPTDSVKYNSAPTLSHGWHTLHYTAYCYYPGGTSTYWA</sequence>
<keyword evidence="2" id="KW-1185">Reference proteome</keyword>
<protein>
    <recommendedName>
        <fullName evidence="3">Acyl-[acyl-carrier-protein]--UDP-N-acetylglucosamine O-acyltransferase</fullName>
    </recommendedName>
</protein>
<dbReference type="Proteomes" id="UP001056268">
    <property type="component" value="Chromosome"/>
</dbReference>
<dbReference type="RefSeq" id="WP_250719609.1">
    <property type="nucleotide sequence ID" value="NZ_CP098324.1"/>
</dbReference>
<evidence type="ECO:0000313" key="2">
    <source>
        <dbReference type="Proteomes" id="UP001056268"/>
    </source>
</evidence>
<accession>A0ABY4TYF0</accession>
<organism evidence="1 2">
    <name type="scientific">Rickettsia conorii subsp. raoultii</name>
    <dbReference type="NCBI Taxonomy" id="369822"/>
    <lineage>
        <taxon>Bacteria</taxon>
        <taxon>Pseudomonadati</taxon>
        <taxon>Pseudomonadota</taxon>
        <taxon>Alphaproteobacteria</taxon>
        <taxon>Rickettsiales</taxon>
        <taxon>Rickettsiaceae</taxon>
        <taxon>Rickettsieae</taxon>
        <taxon>Rickettsia</taxon>
        <taxon>spotted fever group</taxon>
    </lineage>
</organism>
<evidence type="ECO:0008006" key="3">
    <source>
        <dbReference type="Google" id="ProtNLM"/>
    </source>
</evidence>
<reference evidence="1" key="1">
    <citation type="submission" date="2022-05" db="EMBL/GenBank/DDBJ databases">
        <title>Tracking Rickettsia raoultii infection dynamics in vivo by bioorthogonal metabolic labeling.</title>
        <authorList>
            <person name="Zhu D.-Y."/>
            <person name="Jia N."/>
            <person name="Li C."/>
            <person name="Zhang M.-Z."/>
            <person name="Liu H.-B."/>
            <person name="Cao W.-C."/>
        </authorList>
    </citation>
    <scope>NUCLEOTIDE SEQUENCE</scope>
    <source>
        <strain evidence="1">BIME</strain>
    </source>
</reference>
<evidence type="ECO:0000313" key="1">
    <source>
        <dbReference type="EMBL" id="URW77396.1"/>
    </source>
</evidence>
<gene>
    <name evidence="1" type="ORF">NBT09_05130</name>
</gene>
<proteinExistence type="predicted"/>
<name>A0ABY4TYF0_RICCR</name>